<protein>
    <recommendedName>
        <fullName evidence="4">DUF3718 domain-containing protein</fullName>
    </recommendedName>
</protein>
<gene>
    <name evidence="2" type="ORF">SOO65_10985</name>
</gene>
<proteinExistence type="predicted"/>
<feature type="chain" id="PRO_5043982568" description="DUF3718 domain-containing protein" evidence="1">
    <location>
        <begin position="21"/>
        <end position="142"/>
    </location>
</feature>
<evidence type="ECO:0000313" key="3">
    <source>
        <dbReference type="Proteomes" id="UP001324634"/>
    </source>
</evidence>
<accession>A0AAX4HJ01</accession>
<dbReference type="RefSeq" id="WP_321389493.1">
    <property type="nucleotide sequence ID" value="NZ_CP139487.1"/>
</dbReference>
<keyword evidence="1" id="KW-0732">Signal</keyword>
<dbReference type="EMBL" id="CP139487">
    <property type="protein sequence ID" value="WPU63208.1"/>
    <property type="molecule type" value="Genomic_DNA"/>
</dbReference>
<sequence length="142" mass="15684">MKFKAMTALLALSVSLSSFANCALSTNDDVAAEILTEKGYHIVDRADALFHIKVTNELSVSDLKCKLGVCSADVTREVGVTALNSIDMSGFNQKSAQSGTQIFRSKNKPSMLENDKQIRVMLNSLHDHLQFQYNDCRPRANE</sequence>
<dbReference type="Proteomes" id="UP001324634">
    <property type="component" value="Chromosome"/>
</dbReference>
<reference evidence="2 3" key="1">
    <citation type="submission" date="2023-11" db="EMBL/GenBank/DDBJ databases">
        <title>Peredibacter starrii A3.12.</title>
        <authorList>
            <person name="Mitchell R.J."/>
        </authorList>
    </citation>
    <scope>NUCLEOTIDE SEQUENCE [LARGE SCALE GENOMIC DNA]</scope>
    <source>
        <strain evidence="2 3">A3.12</strain>
    </source>
</reference>
<keyword evidence="3" id="KW-1185">Reference proteome</keyword>
<evidence type="ECO:0008006" key="4">
    <source>
        <dbReference type="Google" id="ProtNLM"/>
    </source>
</evidence>
<evidence type="ECO:0000313" key="2">
    <source>
        <dbReference type="EMBL" id="WPU63208.1"/>
    </source>
</evidence>
<organism evidence="2 3">
    <name type="scientific">Peredibacter starrii</name>
    <dbReference type="NCBI Taxonomy" id="28202"/>
    <lineage>
        <taxon>Bacteria</taxon>
        <taxon>Pseudomonadati</taxon>
        <taxon>Bdellovibrionota</taxon>
        <taxon>Bacteriovoracia</taxon>
        <taxon>Bacteriovoracales</taxon>
        <taxon>Bacteriovoracaceae</taxon>
        <taxon>Peredibacter</taxon>
    </lineage>
</organism>
<dbReference type="AlphaFoldDB" id="A0AAX4HJ01"/>
<evidence type="ECO:0000256" key="1">
    <source>
        <dbReference type="SAM" id="SignalP"/>
    </source>
</evidence>
<name>A0AAX4HJ01_9BACT</name>
<feature type="signal peptide" evidence="1">
    <location>
        <begin position="1"/>
        <end position="20"/>
    </location>
</feature>
<dbReference type="KEGG" id="psti:SOO65_10985"/>